<dbReference type="GO" id="GO:0003677">
    <property type="term" value="F:DNA binding"/>
    <property type="evidence" value="ECO:0007669"/>
    <property type="project" value="UniProtKB-KW"/>
</dbReference>
<gene>
    <name evidence="5" type="ORF">AN964_01260</name>
</gene>
<dbReference type="PROSITE" id="PS50987">
    <property type="entry name" value="HTH_ARSR_2"/>
    <property type="match status" value="1"/>
</dbReference>
<evidence type="ECO:0000259" key="4">
    <source>
        <dbReference type="PROSITE" id="PS50987"/>
    </source>
</evidence>
<dbReference type="Proteomes" id="UP000051888">
    <property type="component" value="Unassembled WGS sequence"/>
</dbReference>
<feature type="domain" description="HTH arsR-type" evidence="4">
    <location>
        <begin position="259"/>
        <end position="347"/>
    </location>
</feature>
<evidence type="ECO:0000313" key="6">
    <source>
        <dbReference type="Proteomes" id="UP000051888"/>
    </source>
</evidence>
<dbReference type="InterPro" id="IPR011991">
    <property type="entry name" value="ArsR-like_HTH"/>
</dbReference>
<evidence type="ECO:0000256" key="2">
    <source>
        <dbReference type="ARBA" id="ARBA00023125"/>
    </source>
</evidence>
<dbReference type="PRINTS" id="PR00778">
    <property type="entry name" value="HTHARSR"/>
</dbReference>
<dbReference type="SMART" id="SM00418">
    <property type="entry name" value="HTH_ARSR"/>
    <property type="match status" value="1"/>
</dbReference>
<dbReference type="InterPro" id="IPR036390">
    <property type="entry name" value="WH_DNA-bd_sf"/>
</dbReference>
<organism evidence="5 6">
    <name type="scientific">Heyndrickxia shackletonii</name>
    <dbReference type="NCBI Taxonomy" id="157838"/>
    <lineage>
        <taxon>Bacteria</taxon>
        <taxon>Bacillati</taxon>
        <taxon>Bacillota</taxon>
        <taxon>Bacilli</taxon>
        <taxon>Bacillales</taxon>
        <taxon>Bacillaceae</taxon>
        <taxon>Heyndrickxia</taxon>
    </lineage>
</organism>
<keyword evidence="1" id="KW-0805">Transcription regulation</keyword>
<dbReference type="Gene3D" id="1.10.10.10">
    <property type="entry name" value="Winged helix-like DNA-binding domain superfamily/Winged helix DNA-binding domain"/>
    <property type="match status" value="1"/>
</dbReference>
<keyword evidence="6" id="KW-1185">Reference proteome</keyword>
<comment type="caution">
    <text evidence="5">The sequence shown here is derived from an EMBL/GenBank/DDBJ whole genome shotgun (WGS) entry which is preliminary data.</text>
</comment>
<dbReference type="GO" id="GO:0003700">
    <property type="term" value="F:DNA-binding transcription factor activity"/>
    <property type="evidence" value="ECO:0007669"/>
    <property type="project" value="InterPro"/>
</dbReference>
<keyword evidence="3" id="KW-0804">Transcription</keyword>
<dbReference type="STRING" id="157838.AN964_01260"/>
<dbReference type="OrthoDB" id="2646147at2"/>
<dbReference type="PANTHER" id="PTHR33154">
    <property type="entry name" value="TRANSCRIPTIONAL REGULATOR, ARSR FAMILY"/>
    <property type="match status" value="1"/>
</dbReference>
<dbReference type="RefSeq" id="WP_055737986.1">
    <property type="nucleotide sequence ID" value="NZ_JAAIWL010000017.1"/>
</dbReference>
<dbReference type="Pfam" id="PF01022">
    <property type="entry name" value="HTH_5"/>
    <property type="match status" value="1"/>
</dbReference>
<dbReference type="PANTHER" id="PTHR33154:SF18">
    <property type="entry name" value="ARSENICAL RESISTANCE OPERON REPRESSOR"/>
    <property type="match status" value="1"/>
</dbReference>
<evidence type="ECO:0000313" key="5">
    <source>
        <dbReference type="EMBL" id="KQL52305.1"/>
    </source>
</evidence>
<accession>A0A0Q3TFA8</accession>
<protein>
    <submittedName>
        <fullName evidence="5">ArsR family transcriptional regulator</fullName>
    </submittedName>
</protein>
<dbReference type="SUPFAM" id="SSF46785">
    <property type="entry name" value="Winged helix' DNA-binding domain"/>
    <property type="match status" value="1"/>
</dbReference>
<name>A0A0Q3TFA8_9BACI</name>
<dbReference type="InterPro" id="IPR036388">
    <property type="entry name" value="WH-like_DNA-bd_sf"/>
</dbReference>
<dbReference type="InterPro" id="IPR051081">
    <property type="entry name" value="HTH_MetalResp_TranReg"/>
</dbReference>
<dbReference type="InterPro" id="IPR001845">
    <property type="entry name" value="HTH_ArsR_DNA-bd_dom"/>
</dbReference>
<reference evidence="5 6" key="1">
    <citation type="submission" date="2015-09" db="EMBL/GenBank/DDBJ databases">
        <title>Genome sequencing project for genomic taxonomy and phylogenomics of Bacillus-like bacteria.</title>
        <authorList>
            <person name="Liu B."/>
            <person name="Wang J."/>
            <person name="Zhu Y."/>
            <person name="Liu G."/>
            <person name="Chen Q."/>
            <person name="Chen Z."/>
            <person name="Lan J."/>
            <person name="Che J."/>
            <person name="Ge C."/>
            <person name="Shi H."/>
            <person name="Pan Z."/>
            <person name="Liu X."/>
        </authorList>
    </citation>
    <scope>NUCLEOTIDE SEQUENCE [LARGE SCALE GENOMIC DNA]</scope>
    <source>
        <strain evidence="5 6">LMG 18435</strain>
    </source>
</reference>
<proteinExistence type="predicted"/>
<dbReference type="AlphaFoldDB" id="A0A0Q3TFA8"/>
<evidence type="ECO:0000256" key="3">
    <source>
        <dbReference type="ARBA" id="ARBA00023163"/>
    </source>
</evidence>
<evidence type="ECO:0000256" key="1">
    <source>
        <dbReference type="ARBA" id="ARBA00023015"/>
    </source>
</evidence>
<sequence>MDVLNLTSRKRKTYKIQLKYSIFWECALGIAAITNARLLHTLDKPASVWEEIRSGLSQEMRQQLDFVEEHNTWKALLQLLHQQDFSELPSFISYIKELSNLELKFICLPFIGSEFQEMRQQSVLGDAASVKEMKNLTSDNPFFPDYIEFICNADGDLLKEHLIAVVSGWYQFVLKKDEEKIQSILKTDYESKKRMADKLTPEELVEWATGGVTYNPEPSVNYVLLIPQYTYRPWNIAADLEDTKVYYYPVANESIYPNDRYAPNNFLVLKHKALGDEARLRIVKLLYEGDRTLQEITEHLDVGKSTIHHHLKILRSAKLVEIIDSKYSLKRKSLDMLAKELEYFLKG</sequence>
<dbReference type="CDD" id="cd00090">
    <property type="entry name" value="HTH_ARSR"/>
    <property type="match status" value="1"/>
</dbReference>
<dbReference type="PATRIC" id="fig|157838.3.peg.272"/>
<keyword evidence="2" id="KW-0238">DNA-binding</keyword>
<dbReference type="EMBL" id="LJJC01000004">
    <property type="protein sequence ID" value="KQL52305.1"/>
    <property type="molecule type" value="Genomic_DNA"/>
</dbReference>